<accession>A0A5C3Q513</accession>
<dbReference type="Proteomes" id="UP000305067">
    <property type="component" value="Unassembled WGS sequence"/>
</dbReference>
<evidence type="ECO:0000313" key="2">
    <source>
        <dbReference type="EMBL" id="TFK97194.1"/>
    </source>
</evidence>
<sequence>MFPKIFLTSLVLASTGLLAQATPTARQDPSIAVKLVNNCAFSTPVWHGSDLLGTVQPQGTLDTTTDTRGFFYQGVASDGVSQPDFSKTIRVGVTGYDYYFAVKAEGDYTVGVSIAPTNRSEDAQGFCATAGCDAATCKADATNNLAYTYPPTRYPNPTSAPPSRPLFRCPGANDAEGYTITFCP</sequence>
<name>A0A5C3Q513_9AGAR</name>
<dbReference type="AlphaFoldDB" id="A0A5C3Q513"/>
<dbReference type="EMBL" id="ML178850">
    <property type="protein sequence ID" value="TFK97194.1"/>
    <property type="molecule type" value="Genomic_DNA"/>
</dbReference>
<reference evidence="2 3" key="1">
    <citation type="journal article" date="2019" name="Nat. Ecol. Evol.">
        <title>Megaphylogeny resolves global patterns of mushroom evolution.</title>
        <authorList>
            <person name="Varga T."/>
            <person name="Krizsan K."/>
            <person name="Foldi C."/>
            <person name="Dima B."/>
            <person name="Sanchez-Garcia M."/>
            <person name="Sanchez-Ramirez S."/>
            <person name="Szollosi G.J."/>
            <person name="Szarkandi J.G."/>
            <person name="Papp V."/>
            <person name="Albert L."/>
            <person name="Andreopoulos W."/>
            <person name="Angelini C."/>
            <person name="Antonin V."/>
            <person name="Barry K.W."/>
            <person name="Bougher N.L."/>
            <person name="Buchanan P."/>
            <person name="Buyck B."/>
            <person name="Bense V."/>
            <person name="Catcheside P."/>
            <person name="Chovatia M."/>
            <person name="Cooper J."/>
            <person name="Damon W."/>
            <person name="Desjardin D."/>
            <person name="Finy P."/>
            <person name="Geml J."/>
            <person name="Haridas S."/>
            <person name="Hughes K."/>
            <person name="Justo A."/>
            <person name="Karasinski D."/>
            <person name="Kautmanova I."/>
            <person name="Kiss B."/>
            <person name="Kocsube S."/>
            <person name="Kotiranta H."/>
            <person name="LaButti K.M."/>
            <person name="Lechner B.E."/>
            <person name="Liimatainen K."/>
            <person name="Lipzen A."/>
            <person name="Lukacs Z."/>
            <person name="Mihaltcheva S."/>
            <person name="Morgado L.N."/>
            <person name="Niskanen T."/>
            <person name="Noordeloos M.E."/>
            <person name="Ohm R.A."/>
            <person name="Ortiz-Santana B."/>
            <person name="Ovrebo C."/>
            <person name="Racz N."/>
            <person name="Riley R."/>
            <person name="Savchenko A."/>
            <person name="Shiryaev A."/>
            <person name="Soop K."/>
            <person name="Spirin V."/>
            <person name="Szebenyi C."/>
            <person name="Tomsovsky M."/>
            <person name="Tulloss R.E."/>
            <person name="Uehling J."/>
            <person name="Grigoriev I.V."/>
            <person name="Vagvolgyi C."/>
            <person name="Papp T."/>
            <person name="Martin F.M."/>
            <person name="Miettinen O."/>
            <person name="Hibbett D.S."/>
            <person name="Nagy L.G."/>
        </authorList>
    </citation>
    <scope>NUCLEOTIDE SEQUENCE [LARGE SCALE GENOMIC DNA]</scope>
    <source>
        <strain evidence="2 3">CBS 309.79</strain>
    </source>
</reference>
<feature type="chain" id="PRO_5022681020" description="Thaumatin" evidence="1">
    <location>
        <begin position="22"/>
        <end position="184"/>
    </location>
</feature>
<evidence type="ECO:0008006" key="4">
    <source>
        <dbReference type="Google" id="ProtNLM"/>
    </source>
</evidence>
<gene>
    <name evidence="2" type="ORF">BDV98DRAFT_575051</name>
</gene>
<proteinExistence type="predicted"/>
<organism evidence="2 3">
    <name type="scientific">Pterulicium gracile</name>
    <dbReference type="NCBI Taxonomy" id="1884261"/>
    <lineage>
        <taxon>Eukaryota</taxon>
        <taxon>Fungi</taxon>
        <taxon>Dikarya</taxon>
        <taxon>Basidiomycota</taxon>
        <taxon>Agaricomycotina</taxon>
        <taxon>Agaricomycetes</taxon>
        <taxon>Agaricomycetidae</taxon>
        <taxon>Agaricales</taxon>
        <taxon>Pleurotineae</taxon>
        <taxon>Pterulaceae</taxon>
        <taxon>Pterulicium</taxon>
    </lineage>
</organism>
<feature type="signal peptide" evidence="1">
    <location>
        <begin position="1"/>
        <end position="21"/>
    </location>
</feature>
<protein>
    <recommendedName>
        <fullName evidence="4">Thaumatin</fullName>
    </recommendedName>
</protein>
<evidence type="ECO:0000256" key="1">
    <source>
        <dbReference type="SAM" id="SignalP"/>
    </source>
</evidence>
<keyword evidence="1" id="KW-0732">Signal</keyword>
<keyword evidence="3" id="KW-1185">Reference proteome</keyword>
<evidence type="ECO:0000313" key="3">
    <source>
        <dbReference type="Proteomes" id="UP000305067"/>
    </source>
</evidence>